<dbReference type="Proteomes" id="UP000322214">
    <property type="component" value="Chromosome"/>
</dbReference>
<evidence type="ECO:0000313" key="2">
    <source>
        <dbReference type="Proteomes" id="UP000322214"/>
    </source>
</evidence>
<organism evidence="1 2">
    <name type="scientific">Mariniblastus fucicola</name>
    <dbReference type="NCBI Taxonomy" id="980251"/>
    <lineage>
        <taxon>Bacteria</taxon>
        <taxon>Pseudomonadati</taxon>
        <taxon>Planctomycetota</taxon>
        <taxon>Planctomycetia</taxon>
        <taxon>Pirellulales</taxon>
        <taxon>Pirellulaceae</taxon>
        <taxon>Mariniblastus</taxon>
    </lineage>
</organism>
<gene>
    <name evidence="1" type="ORF">MFFC18_32060</name>
</gene>
<dbReference type="KEGG" id="mff:MFFC18_32060"/>
<dbReference type="AlphaFoldDB" id="A0A5B9PDV2"/>
<name>A0A5B9PDV2_9BACT</name>
<protein>
    <submittedName>
        <fullName evidence="1">Uncharacterized protein</fullName>
    </submittedName>
</protein>
<reference evidence="1 2" key="1">
    <citation type="submission" date="2019-08" db="EMBL/GenBank/DDBJ databases">
        <title>Deep-cultivation of Planctomycetes and their phenomic and genomic characterization uncovers novel biology.</title>
        <authorList>
            <person name="Wiegand S."/>
            <person name="Jogler M."/>
            <person name="Boedeker C."/>
            <person name="Pinto D."/>
            <person name="Vollmers J."/>
            <person name="Rivas-Marin E."/>
            <person name="Kohn T."/>
            <person name="Peeters S.H."/>
            <person name="Heuer A."/>
            <person name="Rast P."/>
            <person name="Oberbeckmann S."/>
            <person name="Bunk B."/>
            <person name="Jeske O."/>
            <person name="Meyerdierks A."/>
            <person name="Storesund J.E."/>
            <person name="Kallscheuer N."/>
            <person name="Luecker S."/>
            <person name="Lage O.M."/>
            <person name="Pohl T."/>
            <person name="Merkel B.J."/>
            <person name="Hornburger P."/>
            <person name="Mueller R.-W."/>
            <person name="Bruemmer F."/>
            <person name="Labrenz M."/>
            <person name="Spormann A.M."/>
            <person name="Op den Camp H."/>
            <person name="Overmann J."/>
            <person name="Amann R."/>
            <person name="Jetten M.S.M."/>
            <person name="Mascher T."/>
            <person name="Medema M.H."/>
            <person name="Devos D.P."/>
            <person name="Kaster A.-K."/>
            <person name="Ovreas L."/>
            <person name="Rohde M."/>
            <person name="Galperin M.Y."/>
            <person name="Jogler C."/>
        </authorList>
    </citation>
    <scope>NUCLEOTIDE SEQUENCE [LARGE SCALE GENOMIC DNA]</scope>
    <source>
        <strain evidence="1 2">FC18</strain>
    </source>
</reference>
<evidence type="ECO:0000313" key="1">
    <source>
        <dbReference type="EMBL" id="QEG23310.1"/>
    </source>
</evidence>
<proteinExistence type="predicted"/>
<dbReference type="STRING" id="980251.GCA_001642875_00601"/>
<dbReference type="EMBL" id="CP042912">
    <property type="protein sequence ID" value="QEG23310.1"/>
    <property type="molecule type" value="Genomic_DNA"/>
</dbReference>
<accession>A0A5B9PDV2</accession>
<keyword evidence="2" id="KW-1185">Reference proteome</keyword>
<sequence>MRIDYHGIQFLPATKPSNMNQQSTDNKVVKRFGGRHLIFRTKVGKKSILPKPYALISSFSGPEWFFYGIGQVFLTHEKFGEFEHWGARLPRSSKARARLEKLIMGIEPELNCFIQHCNEHGIEGTIVVEENVIEFHWTFGHELEQEKLKDEHKSPLDRKFDDLVAAFVREKQIAFS</sequence>